<dbReference type="GO" id="GO:0005351">
    <property type="term" value="F:carbohydrate:proton symporter activity"/>
    <property type="evidence" value="ECO:0007669"/>
    <property type="project" value="TreeGrafter"/>
</dbReference>
<keyword evidence="4 9" id="KW-0812">Transmembrane</keyword>
<comment type="similarity">
    <text evidence="2 8">Belongs to the major facilitator superfamily. Sugar transporter (TC 2.A.1.1) family.</text>
</comment>
<accession>A0A8H5FZ73</accession>
<feature type="transmembrane region" description="Helical" evidence="9">
    <location>
        <begin position="193"/>
        <end position="214"/>
    </location>
</feature>
<dbReference type="SUPFAM" id="SSF103473">
    <property type="entry name" value="MFS general substrate transporter"/>
    <property type="match status" value="1"/>
</dbReference>
<dbReference type="InterPro" id="IPR036259">
    <property type="entry name" value="MFS_trans_sf"/>
</dbReference>
<evidence type="ECO:0000313" key="12">
    <source>
        <dbReference type="Proteomes" id="UP000559256"/>
    </source>
</evidence>
<comment type="catalytic activity">
    <reaction evidence="7">
        <text>myo-inositol(out) + H(+)(out) = myo-inositol(in) + H(+)(in)</text>
        <dbReference type="Rhea" id="RHEA:60364"/>
        <dbReference type="ChEBI" id="CHEBI:15378"/>
        <dbReference type="ChEBI" id="CHEBI:17268"/>
    </reaction>
</comment>
<keyword evidence="6 9" id="KW-0472">Membrane</keyword>
<dbReference type="GO" id="GO:0016020">
    <property type="term" value="C:membrane"/>
    <property type="evidence" value="ECO:0007669"/>
    <property type="project" value="UniProtKB-SubCell"/>
</dbReference>
<gene>
    <name evidence="11" type="ORF">D9758_010791</name>
</gene>
<evidence type="ECO:0000256" key="9">
    <source>
        <dbReference type="SAM" id="Phobius"/>
    </source>
</evidence>
<dbReference type="EMBL" id="JAACJM010000060">
    <property type="protein sequence ID" value="KAF5354389.1"/>
    <property type="molecule type" value="Genomic_DNA"/>
</dbReference>
<dbReference type="InterPro" id="IPR020846">
    <property type="entry name" value="MFS_dom"/>
</dbReference>
<evidence type="ECO:0000256" key="1">
    <source>
        <dbReference type="ARBA" id="ARBA00004141"/>
    </source>
</evidence>
<dbReference type="PANTHER" id="PTHR48022">
    <property type="entry name" value="PLASTIDIC GLUCOSE TRANSPORTER 4"/>
    <property type="match status" value="1"/>
</dbReference>
<comment type="caution">
    <text evidence="11">The sequence shown here is derived from an EMBL/GenBank/DDBJ whole genome shotgun (WGS) entry which is preliminary data.</text>
</comment>
<feature type="transmembrane region" description="Helical" evidence="9">
    <location>
        <begin position="366"/>
        <end position="389"/>
    </location>
</feature>
<feature type="transmembrane region" description="Helical" evidence="9">
    <location>
        <begin position="401"/>
        <end position="419"/>
    </location>
</feature>
<evidence type="ECO:0000256" key="8">
    <source>
        <dbReference type="RuleBase" id="RU003346"/>
    </source>
</evidence>
<protein>
    <recommendedName>
        <fullName evidence="10">Major facilitator superfamily (MFS) profile domain-containing protein</fullName>
    </recommendedName>
</protein>
<evidence type="ECO:0000256" key="6">
    <source>
        <dbReference type="ARBA" id="ARBA00023136"/>
    </source>
</evidence>
<dbReference type="PROSITE" id="PS00217">
    <property type="entry name" value="SUGAR_TRANSPORT_2"/>
    <property type="match status" value="1"/>
</dbReference>
<feature type="transmembrane region" description="Helical" evidence="9">
    <location>
        <begin position="497"/>
        <end position="517"/>
    </location>
</feature>
<evidence type="ECO:0000256" key="3">
    <source>
        <dbReference type="ARBA" id="ARBA00022448"/>
    </source>
</evidence>
<feature type="domain" description="Major facilitator superfamily (MFS) profile" evidence="10">
    <location>
        <begin position="67"/>
        <end position="521"/>
    </location>
</feature>
<feature type="transmembrane region" description="Helical" evidence="9">
    <location>
        <begin position="135"/>
        <end position="155"/>
    </location>
</feature>
<dbReference type="AlphaFoldDB" id="A0A8H5FZ73"/>
<feature type="transmembrane region" description="Helical" evidence="9">
    <location>
        <begin position="62"/>
        <end position="80"/>
    </location>
</feature>
<keyword evidence="5 9" id="KW-1133">Transmembrane helix</keyword>
<dbReference type="PANTHER" id="PTHR48022:SF14">
    <property type="entry name" value="MAJOR FACILITATOR SUPERFAMILY (MFS) PROFILE DOMAIN-CONTAINING PROTEIN-RELATED"/>
    <property type="match status" value="1"/>
</dbReference>
<dbReference type="FunFam" id="1.20.1250.20:FF:000026">
    <property type="entry name" value="MFS quinate transporter QutD"/>
    <property type="match status" value="1"/>
</dbReference>
<dbReference type="Gene3D" id="1.20.1250.20">
    <property type="entry name" value="MFS general substrate transporter like domains"/>
    <property type="match status" value="1"/>
</dbReference>
<dbReference type="PROSITE" id="PS00216">
    <property type="entry name" value="SUGAR_TRANSPORT_1"/>
    <property type="match status" value="1"/>
</dbReference>
<name>A0A8H5FZ73_9AGAR</name>
<evidence type="ECO:0000256" key="2">
    <source>
        <dbReference type="ARBA" id="ARBA00010992"/>
    </source>
</evidence>
<evidence type="ECO:0000256" key="5">
    <source>
        <dbReference type="ARBA" id="ARBA00022989"/>
    </source>
</evidence>
<organism evidence="11 12">
    <name type="scientific">Tetrapyrgos nigripes</name>
    <dbReference type="NCBI Taxonomy" id="182062"/>
    <lineage>
        <taxon>Eukaryota</taxon>
        <taxon>Fungi</taxon>
        <taxon>Dikarya</taxon>
        <taxon>Basidiomycota</taxon>
        <taxon>Agaricomycotina</taxon>
        <taxon>Agaricomycetes</taxon>
        <taxon>Agaricomycetidae</taxon>
        <taxon>Agaricales</taxon>
        <taxon>Marasmiineae</taxon>
        <taxon>Marasmiaceae</taxon>
        <taxon>Tetrapyrgos</taxon>
    </lineage>
</organism>
<dbReference type="PRINTS" id="PR00171">
    <property type="entry name" value="SUGRTRNSPORT"/>
</dbReference>
<comment type="subcellular location">
    <subcellularLocation>
        <location evidence="1">Membrane</location>
        <topology evidence="1">Multi-pass membrane protein</topology>
    </subcellularLocation>
</comment>
<dbReference type="InterPro" id="IPR005829">
    <property type="entry name" value="Sugar_transporter_CS"/>
</dbReference>
<evidence type="ECO:0000256" key="4">
    <source>
        <dbReference type="ARBA" id="ARBA00022692"/>
    </source>
</evidence>
<dbReference type="OrthoDB" id="8120565at2759"/>
<keyword evidence="12" id="KW-1185">Reference proteome</keyword>
<dbReference type="Proteomes" id="UP000559256">
    <property type="component" value="Unassembled WGS sequence"/>
</dbReference>
<feature type="transmembrane region" description="Helical" evidence="9">
    <location>
        <begin position="226"/>
        <end position="247"/>
    </location>
</feature>
<reference evidence="11 12" key="1">
    <citation type="journal article" date="2020" name="ISME J.">
        <title>Uncovering the hidden diversity of litter-decomposition mechanisms in mushroom-forming fungi.</title>
        <authorList>
            <person name="Floudas D."/>
            <person name="Bentzer J."/>
            <person name="Ahren D."/>
            <person name="Johansson T."/>
            <person name="Persson P."/>
            <person name="Tunlid A."/>
        </authorList>
    </citation>
    <scope>NUCLEOTIDE SEQUENCE [LARGE SCALE GENOMIC DNA]</scope>
    <source>
        <strain evidence="11 12">CBS 291.85</strain>
    </source>
</reference>
<dbReference type="PROSITE" id="PS50850">
    <property type="entry name" value="MFS"/>
    <property type="match status" value="1"/>
</dbReference>
<evidence type="ECO:0000256" key="7">
    <source>
        <dbReference type="ARBA" id="ARBA00049119"/>
    </source>
</evidence>
<feature type="transmembrane region" description="Helical" evidence="9">
    <location>
        <begin position="431"/>
        <end position="456"/>
    </location>
</feature>
<dbReference type="InterPro" id="IPR050360">
    <property type="entry name" value="MFS_Sugar_Transporters"/>
</dbReference>
<dbReference type="InterPro" id="IPR005828">
    <property type="entry name" value="MFS_sugar_transport-like"/>
</dbReference>
<feature type="transmembrane region" description="Helical" evidence="9">
    <location>
        <begin position="161"/>
        <end position="181"/>
    </location>
</feature>
<dbReference type="Pfam" id="PF00083">
    <property type="entry name" value="Sugar_tr"/>
    <property type="match status" value="1"/>
</dbReference>
<feature type="transmembrane region" description="Helical" evidence="9">
    <location>
        <begin position="108"/>
        <end position="128"/>
    </location>
</feature>
<dbReference type="InterPro" id="IPR003663">
    <property type="entry name" value="Sugar/inositol_transpt"/>
</dbReference>
<proteinExistence type="inferred from homology"/>
<evidence type="ECO:0000313" key="11">
    <source>
        <dbReference type="EMBL" id="KAF5354389.1"/>
    </source>
</evidence>
<evidence type="ECO:0000259" key="10">
    <source>
        <dbReference type="PROSITE" id="PS50850"/>
    </source>
</evidence>
<feature type="transmembrane region" description="Helical" evidence="9">
    <location>
        <begin position="468"/>
        <end position="491"/>
    </location>
</feature>
<keyword evidence="3 8" id="KW-0813">Transport</keyword>
<feature type="transmembrane region" description="Helical" evidence="9">
    <location>
        <begin position="330"/>
        <end position="351"/>
    </location>
</feature>
<dbReference type="NCBIfam" id="TIGR00879">
    <property type="entry name" value="SP"/>
    <property type="match status" value="1"/>
</dbReference>
<sequence length="569" mass="61903">MTSLGRNETSYAPVQASETETLLSSRQSTQTTSHGGHFIFHKDGSYSYNYGPTGLKGLTHNYYALLCAVFASIGGLSFGYDQGVIANVLVMKDFLARWPITPLQEGTITAVLELGALIGALLTGIFADRWSRRQAIFFACLVFCIGALFQCAAQTFSQLFIGRAVGGIGVGALSALSPLYMAEISPPEVRGSLMALEQFSIVLGVVVGFWLGFFTRNIPSSASWRIPLAAQLVPGIILLVGCAFLPASPRLLMLHGRNEDAKKNLAKLRLRTLEEAEDDPLIQIELLEMRVEALMIHRTLGTAEDSKVGSLSSELRAWKRLFGKKYRDRTMVGVLMMVFQQWVGINALLYYGPTLIRSLGLTDETATLLASGGVGIAQFLACLPAIVFIDKWGRKPLLRGGSAVMALSHFSIAILISLFSDNWTNNSAAAWAAIGCIYVFTAAYGISLGPIGWVLPSEVFPSSMRSKGVALSTASNWVNNFIVGLITPISVDYSPSGTFMIFAVAAFLSYLWSTYLVPETANVSLEEIDKVFKSSAGREESVLKRQIEEDIGLRDVVRGFAVEFQTEED</sequence>